<accession>Q9E6G9</accession>
<organism evidence="1">
    <name type="scientific">Iguape virus</name>
    <dbReference type="NCBI Taxonomy" id="64308"/>
    <lineage>
        <taxon>Viruses</taxon>
        <taxon>Riboviria</taxon>
        <taxon>Orthornavirae</taxon>
        <taxon>Kitrinoviricota</taxon>
        <taxon>Flasuviricetes</taxon>
        <taxon>Amarillovirales</taxon>
        <taxon>Flaviviridae</taxon>
        <taxon>Orthoflavivirus</taxon>
        <taxon>Orthoflavivirus aroaense</taxon>
    </lineage>
</organism>
<protein>
    <submittedName>
        <fullName evidence="1">NS5</fullName>
    </submittedName>
</protein>
<dbReference type="EMBL" id="AF246793">
    <property type="protein sequence ID" value="AAG15005.1"/>
    <property type="molecule type" value="Genomic_DNA"/>
</dbReference>
<feature type="non-terminal residue" evidence="1">
    <location>
        <position position="1"/>
    </location>
</feature>
<name>Q9E6G9_9FLAV</name>
<reference evidence="1" key="1">
    <citation type="journal article" date="2001" name="Virus Res.">
        <title>Phylogenetic analysis of Brazilian Flavivirus using nucleotide sequences of parts of NS5 gene and 3' non-coding regions.</title>
        <authorList>
            <person name="Batista W.C."/>
            <person name="Kashima S."/>
            <person name="Marques A.C."/>
            <person name="Figueiredo L.T."/>
        </authorList>
    </citation>
    <scope>NUCLEOTIDE SEQUENCE</scope>
    <source>
        <strain evidence="1">SP An 71686</strain>
    </source>
</reference>
<sequence length="43" mass="5165">WCSFVHPVRPGSSQARTVYTIRWVSGLDHLFFFLRLKEFTEHL</sequence>
<proteinExistence type="predicted"/>
<evidence type="ECO:0000313" key="1">
    <source>
        <dbReference type="EMBL" id="AAG15005.1"/>
    </source>
</evidence>